<evidence type="ECO:0000256" key="2">
    <source>
        <dbReference type="ARBA" id="ARBA00009995"/>
    </source>
</evidence>
<dbReference type="PANTHER" id="PTHR48046">
    <property type="entry name" value="UDP-GLYCOSYLTRANSFERASE 72E1"/>
    <property type="match status" value="1"/>
</dbReference>
<dbReference type="EC" id="2.4.1.-" evidence="7"/>
<dbReference type="InterPro" id="IPR002213">
    <property type="entry name" value="UDP_glucos_trans"/>
</dbReference>
<keyword evidence="9" id="KW-1185">Reference proteome</keyword>
<dbReference type="AlphaFoldDB" id="A0AAD6KAP8"/>
<keyword evidence="3 6" id="KW-0328">Glycosyltransferase</keyword>
<dbReference type="FunFam" id="3.40.50.2000:FF:000051">
    <property type="entry name" value="Glycosyltransferase"/>
    <property type="match status" value="1"/>
</dbReference>
<name>A0AAD6KAP8_9ROSI</name>
<dbReference type="Gene3D" id="3.40.50.2000">
    <property type="entry name" value="Glycogen Phosphorylase B"/>
    <property type="match status" value="2"/>
</dbReference>
<evidence type="ECO:0000256" key="3">
    <source>
        <dbReference type="ARBA" id="ARBA00022676"/>
    </source>
</evidence>
<dbReference type="FunFam" id="3.40.50.2000:FF:000054">
    <property type="entry name" value="Glycosyltransferase"/>
    <property type="match status" value="1"/>
</dbReference>
<comment type="caution">
    <text evidence="8">The sequence shown here is derived from an EMBL/GenBank/DDBJ whole genome shotgun (WGS) entry which is preliminary data.</text>
</comment>
<evidence type="ECO:0000256" key="7">
    <source>
        <dbReference type="RuleBase" id="RU362057"/>
    </source>
</evidence>
<gene>
    <name evidence="8" type="ORF">OIU84_030030</name>
</gene>
<accession>A0AAD6KAP8</accession>
<sequence length="487" mass="53633">MENKTSSKPHVVLLASIGMGHLIPILELGKRLSTHHNLDVTIFVVASQSSAAESQILHSAMTENLCEIVELPPVNISGLVSHDAALFTQICAIMRAIKPALRSAISGLSFRPAALIVDLFGSEAMMVADEFEMPKYVYFPSNAWLLALTIYIPTLDKVVQGEYVDQKEPLKIPGCKAVRPEDVVDPMVDRTKQQYLEYVGMGMGIPKCDGILLNIWEDLQPKTLEALRDDQELLGQLCKVPVYPVGPLTRQLKPLDSRSGELFPWLDKQPSESVIYVSFGSGGTLSLEQMVELAWGLELSQQRFIWVVRSPTRKTGNGSYFTAGSGEANSMASYFPEGFLDRIREVGLVIEDWAPQVEILSHPSVGGFISHCGWNSTLEAISNGVPIIAWPLYAEQRMNATLLTEELGVAVRPNILASEGVVGSKEIEMMIRTITVDKEATHIRNRVKNLKYSATKSLSEGGSSHNALSIVAKKLELRWKTMEVNAS</sequence>
<evidence type="ECO:0000256" key="1">
    <source>
        <dbReference type="ARBA" id="ARBA00004935"/>
    </source>
</evidence>
<dbReference type="PROSITE" id="PS00375">
    <property type="entry name" value="UDPGT"/>
    <property type="match status" value="1"/>
</dbReference>
<dbReference type="EMBL" id="JAPFFJ010000009">
    <property type="protein sequence ID" value="KAJ6420024.1"/>
    <property type="molecule type" value="Genomic_DNA"/>
</dbReference>
<evidence type="ECO:0000313" key="8">
    <source>
        <dbReference type="EMBL" id="KAJ6420024.1"/>
    </source>
</evidence>
<evidence type="ECO:0000313" key="9">
    <source>
        <dbReference type="Proteomes" id="UP001162972"/>
    </source>
</evidence>
<dbReference type="Proteomes" id="UP001162972">
    <property type="component" value="Chromosome 7"/>
</dbReference>
<dbReference type="GO" id="GO:0047213">
    <property type="term" value="F:anthocyanidin 3-O-glucosyltransferase activity"/>
    <property type="evidence" value="ECO:0007669"/>
    <property type="project" value="UniProtKB-EC"/>
</dbReference>
<proteinExistence type="inferred from homology"/>
<comment type="pathway">
    <text evidence="1">Pigment biosynthesis; anthocyanin biosynthesis.</text>
</comment>
<dbReference type="CDD" id="cd03784">
    <property type="entry name" value="GT1_Gtf-like"/>
    <property type="match status" value="1"/>
</dbReference>
<dbReference type="InterPro" id="IPR035595">
    <property type="entry name" value="UDP_glycos_trans_CS"/>
</dbReference>
<evidence type="ECO:0000256" key="5">
    <source>
        <dbReference type="ARBA" id="ARBA00047606"/>
    </source>
</evidence>
<organism evidence="8 9">
    <name type="scientific">Salix udensis</name>
    <dbReference type="NCBI Taxonomy" id="889485"/>
    <lineage>
        <taxon>Eukaryota</taxon>
        <taxon>Viridiplantae</taxon>
        <taxon>Streptophyta</taxon>
        <taxon>Embryophyta</taxon>
        <taxon>Tracheophyta</taxon>
        <taxon>Spermatophyta</taxon>
        <taxon>Magnoliopsida</taxon>
        <taxon>eudicotyledons</taxon>
        <taxon>Gunneridae</taxon>
        <taxon>Pentapetalae</taxon>
        <taxon>rosids</taxon>
        <taxon>fabids</taxon>
        <taxon>Malpighiales</taxon>
        <taxon>Salicaceae</taxon>
        <taxon>Saliceae</taxon>
        <taxon>Salix</taxon>
    </lineage>
</organism>
<protein>
    <recommendedName>
        <fullName evidence="7">Glycosyltransferase</fullName>
        <ecNumber evidence="7">2.4.1.-</ecNumber>
    </recommendedName>
</protein>
<comment type="similarity">
    <text evidence="2 6">Belongs to the UDP-glycosyltransferase family.</text>
</comment>
<comment type="catalytic activity">
    <reaction evidence="5">
        <text>an anthocyanidin + UDP-alpha-D-glucose + H(+) = an anthocyanidin 3-O-beta-D-glucoside + UDP</text>
        <dbReference type="Rhea" id="RHEA:20093"/>
        <dbReference type="ChEBI" id="CHEBI:15378"/>
        <dbReference type="ChEBI" id="CHEBI:16307"/>
        <dbReference type="ChEBI" id="CHEBI:58223"/>
        <dbReference type="ChEBI" id="CHEBI:58885"/>
        <dbReference type="ChEBI" id="CHEBI:143576"/>
        <dbReference type="EC" id="2.4.1.115"/>
    </reaction>
</comment>
<evidence type="ECO:0000256" key="4">
    <source>
        <dbReference type="ARBA" id="ARBA00022679"/>
    </source>
</evidence>
<evidence type="ECO:0000256" key="6">
    <source>
        <dbReference type="RuleBase" id="RU003718"/>
    </source>
</evidence>
<keyword evidence="4 6" id="KW-0808">Transferase</keyword>
<reference evidence="8 9" key="1">
    <citation type="journal article" date="2023" name="Int. J. Mol. Sci.">
        <title>De Novo Assembly and Annotation of 11 Diverse Shrub Willow (Salix) Genomes Reveals Novel Gene Organization in Sex-Linked Regions.</title>
        <authorList>
            <person name="Hyden B."/>
            <person name="Feng K."/>
            <person name="Yates T.B."/>
            <person name="Jawdy S."/>
            <person name="Cereghino C."/>
            <person name="Smart L.B."/>
            <person name="Muchero W."/>
        </authorList>
    </citation>
    <scope>NUCLEOTIDE SEQUENCE [LARGE SCALE GENOMIC DNA]</scope>
    <source>
        <tissue evidence="8">Shoot tip</tissue>
    </source>
</reference>
<dbReference type="PANTHER" id="PTHR48046:SF1">
    <property type="entry name" value="GLYCOSYLTRANSFERASE-RELATED"/>
    <property type="match status" value="1"/>
</dbReference>
<dbReference type="Pfam" id="PF00201">
    <property type="entry name" value="UDPGT"/>
    <property type="match status" value="1"/>
</dbReference>
<dbReference type="SUPFAM" id="SSF53756">
    <property type="entry name" value="UDP-Glycosyltransferase/glycogen phosphorylase"/>
    <property type="match status" value="1"/>
</dbReference>